<evidence type="ECO:0000256" key="1">
    <source>
        <dbReference type="ARBA" id="ARBA00022737"/>
    </source>
</evidence>
<reference evidence="6" key="1">
    <citation type="submission" date="2023-07" db="EMBL/GenBank/DDBJ databases">
        <title>Verminephrobacter genomes.</title>
        <authorList>
            <person name="Lund M.B."/>
        </authorList>
    </citation>
    <scope>NUCLEOTIDE SEQUENCE [LARGE SCALE GENOMIC DNA]</scope>
    <source>
        <strain evidence="6">AtM5-05</strain>
    </source>
</reference>
<dbReference type="SUPFAM" id="SSF48403">
    <property type="entry name" value="Ankyrin repeat"/>
    <property type="match status" value="1"/>
</dbReference>
<keyword evidence="6" id="KW-1185">Reference proteome</keyword>
<evidence type="ECO:0000313" key="6">
    <source>
        <dbReference type="Proteomes" id="UP001208935"/>
    </source>
</evidence>
<protein>
    <submittedName>
        <fullName evidence="5">Ankyrin repeat domain-containing protein</fullName>
    </submittedName>
</protein>
<feature type="repeat" description="ANK" evidence="3">
    <location>
        <begin position="157"/>
        <end position="189"/>
    </location>
</feature>
<organism evidence="5 6">
    <name type="scientific">Verminephrobacter aporrectodeae subsp. tuberculatae</name>
    <dbReference type="NCBI Taxonomy" id="1110392"/>
    <lineage>
        <taxon>Bacteria</taxon>
        <taxon>Pseudomonadati</taxon>
        <taxon>Pseudomonadota</taxon>
        <taxon>Betaproteobacteria</taxon>
        <taxon>Burkholderiales</taxon>
        <taxon>Comamonadaceae</taxon>
        <taxon>Verminephrobacter</taxon>
    </lineage>
</organism>
<keyword evidence="1" id="KW-0677">Repeat</keyword>
<feature type="chain" id="PRO_5046585928" evidence="4">
    <location>
        <begin position="26"/>
        <end position="224"/>
    </location>
</feature>
<name>A0ABT3KVP4_9BURK</name>
<feature type="repeat" description="ANK" evidence="3">
    <location>
        <begin position="91"/>
        <end position="123"/>
    </location>
</feature>
<comment type="caution">
    <text evidence="5">The sequence shown here is derived from an EMBL/GenBank/DDBJ whole genome shotgun (WGS) entry which is preliminary data.</text>
</comment>
<dbReference type="Gene3D" id="1.25.40.20">
    <property type="entry name" value="Ankyrin repeat-containing domain"/>
    <property type="match status" value="1"/>
</dbReference>
<accession>A0ABT3KVP4</accession>
<feature type="signal peptide" evidence="4">
    <location>
        <begin position="1"/>
        <end position="25"/>
    </location>
</feature>
<dbReference type="Proteomes" id="UP001208935">
    <property type="component" value="Unassembled WGS sequence"/>
</dbReference>
<evidence type="ECO:0000256" key="4">
    <source>
        <dbReference type="SAM" id="SignalP"/>
    </source>
</evidence>
<dbReference type="GeneID" id="77323506"/>
<dbReference type="Pfam" id="PF12796">
    <property type="entry name" value="Ank_2"/>
    <property type="match status" value="1"/>
</dbReference>
<dbReference type="EMBL" id="QZCW01000003">
    <property type="protein sequence ID" value="MCW5322422.1"/>
    <property type="molecule type" value="Genomic_DNA"/>
</dbReference>
<dbReference type="PROSITE" id="PS50297">
    <property type="entry name" value="ANK_REP_REGION"/>
    <property type="match status" value="2"/>
</dbReference>
<dbReference type="InterPro" id="IPR036770">
    <property type="entry name" value="Ankyrin_rpt-contain_sf"/>
</dbReference>
<keyword evidence="2 3" id="KW-0040">ANK repeat</keyword>
<gene>
    <name evidence="5" type="ORF">D5039_15040</name>
</gene>
<dbReference type="PANTHER" id="PTHR24171">
    <property type="entry name" value="ANKYRIN REPEAT DOMAIN-CONTAINING PROTEIN 39-RELATED"/>
    <property type="match status" value="1"/>
</dbReference>
<evidence type="ECO:0000313" key="5">
    <source>
        <dbReference type="EMBL" id="MCW5322422.1"/>
    </source>
</evidence>
<keyword evidence="4" id="KW-0732">Signal</keyword>
<dbReference type="InterPro" id="IPR002110">
    <property type="entry name" value="Ankyrin_rpt"/>
</dbReference>
<dbReference type="RefSeq" id="WP_265259360.1">
    <property type="nucleotide sequence ID" value="NZ_QZCV01000003.1"/>
</dbReference>
<proteinExistence type="predicted"/>
<dbReference type="PANTHER" id="PTHR24171:SF8">
    <property type="entry name" value="BRCA1-ASSOCIATED RING DOMAIN PROTEIN 1"/>
    <property type="match status" value="1"/>
</dbReference>
<sequence length="224" mass="24100">MSLRRRPVWLALTLALLAARTRAGAHEDFFVAILRDDGDAITALLRRGFDPDTRNAQGQVGLTLALRANAPRAFAALLAAPQVNVEARNAQDESPLMMAAIKGNVQAVQALLARGADVNKTGWAALHYAASGTVPGHLEIIGLLLENHAYIDAESPNGTTPLMMAARYGSIDAVQRLLEEGADPTLKNQQGLSAVDFALRVARQDVAENIAAAIRRRQPNRGRW</sequence>
<dbReference type="Pfam" id="PF00023">
    <property type="entry name" value="Ank"/>
    <property type="match status" value="1"/>
</dbReference>
<dbReference type="PROSITE" id="PS50088">
    <property type="entry name" value="ANK_REPEAT"/>
    <property type="match status" value="2"/>
</dbReference>
<evidence type="ECO:0000256" key="3">
    <source>
        <dbReference type="PROSITE-ProRule" id="PRU00023"/>
    </source>
</evidence>
<evidence type="ECO:0000256" key="2">
    <source>
        <dbReference type="ARBA" id="ARBA00023043"/>
    </source>
</evidence>
<dbReference type="SMART" id="SM00248">
    <property type="entry name" value="ANK"/>
    <property type="match status" value="3"/>
</dbReference>